<dbReference type="AlphaFoldDB" id="A0AA38H823"/>
<dbReference type="PANTHER" id="PTHR31014:SF0">
    <property type="entry name" value="MITOCHONDRIAL TRANSLATION SYSTEM COMPONENT PET127-RELATED"/>
    <property type="match status" value="1"/>
</dbReference>
<dbReference type="RefSeq" id="XP_052944943.1">
    <property type="nucleotide sequence ID" value="XM_053092637.1"/>
</dbReference>
<name>A0AA38H823_9TREE</name>
<accession>A0AA38H823</accession>
<evidence type="ECO:0000313" key="1">
    <source>
        <dbReference type="EMBL" id="KAI9635166.1"/>
    </source>
</evidence>
<comment type="caution">
    <text evidence="1">The sequence shown here is derived from an EMBL/GenBank/DDBJ whole genome shotgun (WGS) entry which is preliminary data.</text>
</comment>
<dbReference type="InterPro" id="IPR013943">
    <property type="entry name" value="Pet127"/>
</dbReference>
<dbReference type="Proteomes" id="UP001164286">
    <property type="component" value="Unassembled WGS sequence"/>
</dbReference>
<reference evidence="1" key="1">
    <citation type="journal article" date="2022" name="G3 (Bethesda)">
        <title>High quality genome of the basidiomycete yeast Dioszegia hungarica PDD-24b-2 isolated from cloud water.</title>
        <authorList>
            <person name="Jarrige D."/>
            <person name="Haridas S."/>
            <person name="Bleykasten-Grosshans C."/>
            <person name="Joly M."/>
            <person name="Nadalig T."/>
            <person name="Sancelme M."/>
            <person name="Vuilleumier S."/>
            <person name="Grigoriev I.V."/>
            <person name="Amato P."/>
            <person name="Bringel F."/>
        </authorList>
    </citation>
    <scope>NUCLEOTIDE SEQUENCE</scope>
    <source>
        <strain evidence="1">PDD-24b-2</strain>
    </source>
</reference>
<gene>
    <name evidence="1" type="ORF">MKK02DRAFT_43844</name>
</gene>
<protein>
    <submittedName>
        <fullName evidence="1">Mitochondrial protein Pet127-domain-containing protein</fullName>
    </submittedName>
</protein>
<keyword evidence="2" id="KW-1185">Reference proteome</keyword>
<dbReference type="EMBL" id="JAKWFO010000005">
    <property type="protein sequence ID" value="KAI9635166.1"/>
    <property type="molecule type" value="Genomic_DNA"/>
</dbReference>
<dbReference type="GO" id="GO:0000964">
    <property type="term" value="P:mitochondrial RNA 5'-end processing"/>
    <property type="evidence" value="ECO:0007669"/>
    <property type="project" value="TreeGrafter"/>
</dbReference>
<dbReference type="GeneID" id="77731842"/>
<dbReference type="GO" id="GO:0005740">
    <property type="term" value="C:mitochondrial envelope"/>
    <property type="evidence" value="ECO:0007669"/>
    <property type="project" value="TreeGrafter"/>
</dbReference>
<sequence>MPLALPISKSMKQPTLQRARRRQMATLSGEDKEFTSFTHTVEDGIAVDGLGEVEPVEIEGIPEEEYVPPVEHSSGRLTPSQCRIQRVQPERRAKIATLRKSLQKVLFNPGVHFIRDPRTGHRNFEFSLEDVPSKDDFAYHRCPSYISPSKDASLARLAEQNGAHFIGSTSSLTQSLSNFYFALSGGKGINLSTISMDFQDNRSDFTAGASLAASIILRPISDHPGVYAIDSDKSHDVENVLSDIGRVLEKVLTSEDQDFQRFLKSAPESAVPEKERTAPEAYSYCKSGSMLMRSQLDCWDRRLPGSGVFDIKTRACHPIRHDRANYEANSVYDISTDRGKGATFERELYDLARSGMLKYTMQARIGGMDGILCAFHNTKRLMGFQYLPLAEMDEILFGSSDIGDMAFRYSVSLFEATLKHITSKISDEPVAVIIRHTYGTANSVDVAFHPLGKPEETHGLRVAILNVVNQESVVGELVIDPELNPKRDWVVKYRLNSLSAKSTIKLLSSTQKIFDSMAVLSVPEGKTVEEMTAASAASGGAEMTDTGDARGQVQWKKADGYILGIRREAKKIGAEYEARKKGWRRIWAAARVIKEEEGTA</sequence>
<organism evidence="1 2">
    <name type="scientific">Dioszegia hungarica</name>
    <dbReference type="NCBI Taxonomy" id="4972"/>
    <lineage>
        <taxon>Eukaryota</taxon>
        <taxon>Fungi</taxon>
        <taxon>Dikarya</taxon>
        <taxon>Basidiomycota</taxon>
        <taxon>Agaricomycotina</taxon>
        <taxon>Tremellomycetes</taxon>
        <taxon>Tremellales</taxon>
        <taxon>Bulleribasidiaceae</taxon>
        <taxon>Dioszegia</taxon>
    </lineage>
</organism>
<dbReference type="PANTHER" id="PTHR31014">
    <property type="entry name" value="MITOCHONDRIAL TRANSLATION SYSTEM COMPONENT PET127-RELATED"/>
    <property type="match status" value="1"/>
</dbReference>
<proteinExistence type="predicted"/>
<dbReference type="Pfam" id="PF08634">
    <property type="entry name" value="Pet127"/>
    <property type="match status" value="1"/>
</dbReference>
<evidence type="ECO:0000313" key="2">
    <source>
        <dbReference type="Proteomes" id="UP001164286"/>
    </source>
</evidence>